<proteinExistence type="inferred from homology"/>
<evidence type="ECO:0000256" key="2">
    <source>
        <dbReference type="ARBA" id="ARBA00022980"/>
    </source>
</evidence>
<accession>A0AAX4HFL7</accession>
<protein>
    <recommendedName>
        <fullName evidence="4">Small ribosomal subunit protein uS7 domain-containing protein</fullName>
    </recommendedName>
</protein>
<reference evidence="5 6" key="1">
    <citation type="submission" date="2023-10" db="EMBL/GenBank/DDBJ databases">
        <title>Draft Genome Sequence of Candida saopaulonensis from a very Premature Infant with Sepsis.</title>
        <authorList>
            <person name="Ning Y."/>
            <person name="Dai R."/>
            <person name="Xiao M."/>
            <person name="Xu Y."/>
            <person name="Yan Q."/>
            <person name="Zhang L."/>
        </authorList>
    </citation>
    <scope>NUCLEOTIDE SEQUENCE [LARGE SCALE GENOMIC DNA]</scope>
    <source>
        <strain evidence="5 6">19XY460</strain>
    </source>
</reference>
<dbReference type="GO" id="GO:0006412">
    <property type="term" value="P:translation"/>
    <property type="evidence" value="ECO:0007669"/>
    <property type="project" value="InterPro"/>
</dbReference>
<name>A0AAX4HFL7_9ASCO</name>
<dbReference type="AlphaFoldDB" id="A0AAX4HFL7"/>
<dbReference type="KEGG" id="asau:88175767"/>
<gene>
    <name evidence="5" type="ORF">PUMCH_004707</name>
</gene>
<dbReference type="SUPFAM" id="SSF47973">
    <property type="entry name" value="Ribosomal protein S7"/>
    <property type="match status" value="1"/>
</dbReference>
<evidence type="ECO:0000256" key="3">
    <source>
        <dbReference type="ARBA" id="ARBA00023274"/>
    </source>
</evidence>
<keyword evidence="3" id="KW-0687">Ribonucleoprotein</keyword>
<dbReference type="CDD" id="cd14868">
    <property type="entry name" value="uS7_Mitochondria_Fungi"/>
    <property type="match status" value="1"/>
</dbReference>
<dbReference type="GO" id="GO:1990904">
    <property type="term" value="C:ribonucleoprotein complex"/>
    <property type="evidence" value="ECO:0007669"/>
    <property type="project" value="UniProtKB-KW"/>
</dbReference>
<dbReference type="RefSeq" id="XP_062879704.1">
    <property type="nucleotide sequence ID" value="XM_063023634.1"/>
</dbReference>
<dbReference type="GeneID" id="88175767"/>
<feature type="domain" description="Small ribosomal subunit protein uS7" evidence="4">
    <location>
        <begin position="106"/>
        <end position="244"/>
    </location>
</feature>
<keyword evidence="2" id="KW-0689">Ribosomal protein</keyword>
<sequence>MFRAALSRVSALPLRRAAVSPLPLLRYSSSATTSITAQILPLEKTTVSESDIDEWLAAVNALKKGDHRPETEQEIYLAQLANPEPFLREKFVPTEEQLQEVQRYANMKVPIRDDPVINYFINLIMRHGQKSKARNIVNRAFYIVYLRTRQDPVKVFYEVLERMSPIFAVKTLKTGFAKNVVIPVPLTKRQRDRQTILWLLDGADKKMSNDLSVRLGEEIISAWEGKSSGYEKRAQIHKNAIAQRAYIRL</sequence>
<evidence type="ECO:0000313" key="6">
    <source>
        <dbReference type="Proteomes" id="UP001338582"/>
    </source>
</evidence>
<organism evidence="5 6">
    <name type="scientific">Australozyma saopauloensis</name>
    <dbReference type="NCBI Taxonomy" id="291208"/>
    <lineage>
        <taxon>Eukaryota</taxon>
        <taxon>Fungi</taxon>
        <taxon>Dikarya</taxon>
        <taxon>Ascomycota</taxon>
        <taxon>Saccharomycotina</taxon>
        <taxon>Pichiomycetes</taxon>
        <taxon>Metschnikowiaceae</taxon>
        <taxon>Australozyma</taxon>
    </lineage>
</organism>
<evidence type="ECO:0000256" key="1">
    <source>
        <dbReference type="ARBA" id="ARBA00007151"/>
    </source>
</evidence>
<dbReference type="InterPro" id="IPR036823">
    <property type="entry name" value="Ribosomal_uS7_dom_sf"/>
</dbReference>
<evidence type="ECO:0000259" key="4">
    <source>
        <dbReference type="Pfam" id="PF00177"/>
    </source>
</evidence>
<dbReference type="Proteomes" id="UP001338582">
    <property type="component" value="Chromosome 6"/>
</dbReference>
<dbReference type="InterPro" id="IPR000235">
    <property type="entry name" value="Ribosomal_uS7"/>
</dbReference>
<dbReference type="PANTHER" id="PTHR11205">
    <property type="entry name" value="RIBOSOMAL PROTEIN S7"/>
    <property type="match status" value="1"/>
</dbReference>
<dbReference type="EMBL" id="CP138899">
    <property type="protein sequence ID" value="WPK27326.1"/>
    <property type="molecule type" value="Genomic_DNA"/>
</dbReference>
<keyword evidence="6" id="KW-1185">Reference proteome</keyword>
<dbReference type="InterPro" id="IPR023798">
    <property type="entry name" value="Ribosomal_uS7_dom"/>
</dbReference>
<dbReference type="Gene3D" id="1.10.455.10">
    <property type="entry name" value="Ribosomal protein S7 domain"/>
    <property type="match status" value="1"/>
</dbReference>
<dbReference type="InterPro" id="IPR047988">
    <property type="entry name" value="Ribosomal_uS7m_fungi"/>
</dbReference>
<evidence type="ECO:0000313" key="5">
    <source>
        <dbReference type="EMBL" id="WPK27326.1"/>
    </source>
</evidence>
<dbReference type="GO" id="GO:0005840">
    <property type="term" value="C:ribosome"/>
    <property type="evidence" value="ECO:0007669"/>
    <property type="project" value="UniProtKB-KW"/>
</dbReference>
<dbReference type="Pfam" id="PF00177">
    <property type="entry name" value="Ribosomal_S7"/>
    <property type="match status" value="1"/>
</dbReference>
<comment type="similarity">
    <text evidence="1">Belongs to the universal ribosomal protein uS7 family.</text>
</comment>